<evidence type="ECO:0000313" key="2">
    <source>
        <dbReference type="Proteomes" id="UP000323235"/>
    </source>
</evidence>
<protein>
    <submittedName>
        <fullName evidence="1">Uncharacterized protein</fullName>
    </submittedName>
</protein>
<reference evidence="2" key="1">
    <citation type="submission" date="2019-06" db="EMBL/GenBank/DDBJ databases">
        <title>Complete Genome Sequence of Xanthomonas spp. Siphophage Samson.</title>
        <authorList>
            <person name="Clark S."/>
            <person name="Le T."/>
            <person name="Moreland R."/>
            <person name="Gonzalez C.F."/>
            <person name="Liu M."/>
            <person name="Ramsey J."/>
        </authorList>
    </citation>
    <scope>NUCLEOTIDE SEQUENCE [LARGE SCALE GENOMIC DNA]</scope>
</reference>
<gene>
    <name evidence="1" type="ORF">Samson_040</name>
</gene>
<sequence>MQQMFAHYFASKKTKFVVISETNRPEGQRIAVSGKAEARRVAKERNAQPWNF</sequence>
<name>A0A5B9N979_9CAUD</name>
<evidence type="ECO:0000313" key="1">
    <source>
        <dbReference type="EMBL" id="QEG09355.1"/>
    </source>
</evidence>
<organism evidence="1 2">
    <name type="scientific">Xanthomonas phage Samson</name>
    <dbReference type="NCBI Taxonomy" id="2596676"/>
    <lineage>
        <taxon>Viruses</taxon>
        <taxon>Duplodnaviria</taxon>
        <taxon>Heunggongvirae</taxon>
        <taxon>Uroviricota</taxon>
        <taxon>Caudoviricetes</taxon>
        <taxon>Jondennisvirinae</taxon>
        <taxon>Septimatrevirus</taxon>
        <taxon>Septimatrevirus samson</taxon>
    </lineage>
</organism>
<keyword evidence="2" id="KW-1185">Reference proteome</keyword>
<dbReference type="Proteomes" id="UP000323235">
    <property type="component" value="Segment"/>
</dbReference>
<accession>A0A5B9N979</accession>
<proteinExistence type="predicted"/>
<dbReference type="EMBL" id="MN062187">
    <property type="protein sequence ID" value="QEG09355.1"/>
    <property type="molecule type" value="Genomic_DNA"/>
</dbReference>